<protein>
    <submittedName>
        <fullName evidence="1">Uncharacterized protein</fullName>
    </submittedName>
</protein>
<proteinExistence type="predicted"/>
<organism evidence="1 2">
    <name type="scientific">Paenibacillus odorifer</name>
    <dbReference type="NCBI Taxonomy" id="189426"/>
    <lineage>
        <taxon>Bacteria</taxon>
        <taxon>Bacillati</taxon>
        <taxon>Bacillota</taxon>
        <taxon>Bacilli</taxon>
        <taxon>Bacillales</taxon>
        <taxon>Paenibacillaceae</taxon>
        <taxon>Paenibacillus</taxon>
    </lineage>
</organism>
<name>A0A1R0ZM71_9BACL</name>
<dbReference type="Proteomes" id="UP000187425">
    <property type="component" value="Unassembled WGS sequence"/>
</dbReference>
<evidence type="ECO:0000313" key="2">
    <source>
        <dbReference type="Proteomes" id="UP000187425"/>
    </source>
</evidence>
<accession>A0A1R0ZM71</accession>
<gene>
    <name evidence="1" type="ORF">BSK65_05600</name>
</gene>
<sequence>MECIGDDVVIYKGYEEESVITFEETAEIVTKIGILPLATLIPEHPSLNGLTKAENWHTGSELDPWSWRVRFPGEGLAGYGKFVKKKAILVSREWFPAFVAAVGSTKSIEERYNDGLASREAVTLLQIIREHQGIDTRILRVEADMKAKEKKTAFDNAVTELQASLDIVISGVKERQNAEGEKNGWSSTSFETVSHWMEDNGLSSFEGDREEAIAWLHSKMNGIWSPTAIAWTNKVFSWK</sequence>
<dbReference type="OrthoDB" id="1067148at2"/>
<dbReference type="AlphaFoldDB" id="A0A1R0ZM71"/>
<comment type="caution">
    <text evidence="1">The sequence shown here is derived from an EMBL/GenBank/DDBJ whole genome shotgun (WGS) entry which is preliminary data.</text>
</comment>
<dbReference type="EMBL" id="MPTW01000002">
    <property type="protein sequence ID" value="OME73261.1"/>
    <property type="molecule type" value="Genomic_DNA"/>
</dbReference>
<dbReference type="Pfam" id="PF24741">
    <property type="entry name" value="AlkZ-rel"/>
    <property type="match status" value="1"/>
</dbReference>
<dbReference type="InterPro" id="IPR056298">
    <property type="entry name" value="AlkZ-rel"/>
</dbReference>
<evidence type="ECO:0000313" key="1">
    <source>
        <dbReference type="EMBL" id="OME73261.1"/>
    </source>
</evidence>
<reference evidence="1 2" key="1">
    <citation type="submission" date="2016-11" db="EMBL/GenBank/DDBJ databases">
        <title>Paenibacillus species isolates.</title>
        <authorList>
            <person name="Beno S.M."/>
        </authorList>
    </citation>
    <scope>NUCLEOTIDE SEQUENCE [LARGE SCALE GENOMIC DNA]</scope>
    <source>
        <strain evidence="1 2">FSL H7-0443</strain>
    </source>
</reference>